<dbReference type="KEGG" id="hwc:Hqrw_3571"/>
<evidence type="ECO:0000256" key="5">
    <source>
        <dbReference type="ARBA" id="ARBA00023136"/>
    </source>
</evidence>
<evidence type="ECO:0000256" key="8">
    <source>
        <dbReference type="HAMAP-Rule" id="MF_00454"/>
    </source>
</evidence>
<comment type="function">
    <text evidence="8">Fluoride-specific ion channel. Important for reducing fluoride concentration in the cell, thus reducing its toxicity.</text>
</comment>
<dbReference type="HOGENOM" id="CLU_114342_1_4_2"/>
<evidence type="ECO:0000256" key="2">
    <source>
        <dbReference type="ARBA" id="ARBA00022475"/>
    </source>
</evidence>
<name>G0LMK3_HALWC</name>
<keyword evidence="8" id="KW-0813">Transport</keyword>
<keyword evidence="4 8" id="KW-1133">Transmembrane helix</keyword>
<evidence type="ECO:0000256" key="3">
    <source>
        <dbReference type="ARBA" id="ARBA00022692"/>
    </source>
</evidence>
<keyword evidence="8" id="KW-0407">Ion channel</keyword>
<evidence type="ECO:0000313" key="10">
    <source>
        <dbReference type="Proteomes" id="UP000007954"/>
    </source>
</evidence>
<dbReference type="Proteomes" id="UP000007954">
    <property type="component" value="Chromosome"/>
</dbReference>
<sequence>MQRQGALLLVGAGGIIGAATRYLISNALPGISGTLMVNVLGAFMLAVATTTLQTSRAQLFVMTGILSSFTTYSTFAAQTVAASPLIGILNIGSNYLLGITAAICGLLVGRRLA</sequence>
<dbReference type="Pfam" id="PF02537">
    <property type="entry name" value="CRCB"/>
    <property type="match status" value="1"/>
</dbReference>
<keyword evidence="5 8" id="KW-0472">Membrane</keyword>
<feature type="transmembrane region" description="Helical" evidence="8">
    <location>
        <begin position="86"/>
        <end position="108"/>
    </location>
</feature>
<comment type="catalytic activity">
    <reaction evidence="7">
        <text>fluoride(in) = fluoride(out)</text>
        <dbReference type="Rhea" id="RHEA:76159"/>
        <dbReference type="ChEBI" id="CHEBI:17051"/>
    </reaction>
    <physiologicalReaction direction="left-to-right" evidence="7">
        <dbReference type="Rhea" id="RHEA:76160"/>
    </physiologicalReaction>
</comment>
<dbReference type="GeneID" id="12448400"/>
<dbReference type="OrthoDB" id="253428at2157"/>
<reference evidence="9 10" key="1">
    <citation type="journal article" date="2011" name="PLoS ONE">
        <title>Haloquadratum walsbyi: limited diversity in a global pond.</title>
        <authorList>
            <person name="Dyall-Smith M."/>
            <person name="Pfeiffer F."/>
            <person name="Klee K."/>
            <person name="Palm P."/>
            <person name="Gross K."/>
            <person name="Schuster S.C."/>
            <person name="Rampp M."/>
            <person name="Oesterhelt D."/>
        </authorList>
    </citation>
    <scope>NUCLEOTIDE SEQUENCE [LARGE SCALE GENOMIC DNA]</scope>
    <source>
        <strain evidence="10">DSM 16854 / JCM 12705 / C23</strain>
    </source>
</reference>
<dbReference type="GO" id="GO:0005886">
    <property type="term" value="C:plasma membrane"/>
    <property type="evidence" value="ECO:0007669"/>
    <property type="project" value="UniProtKB-SubCell"/>
</dbReference>
<comment type="similarity">
    <text evidence="6 8">Belongs to the fluoride channel Fluc/FEX (TC 1.A.43) family.</text>
</comment>
<dbReference type="AlphaFoldDB" id="G0LMK3"/>
<evidence type="ECO:0000256" key="1">
    <source>
        <dbReference type="ARBA" id="ARBA00004651"/>
    </source>
</evidence>
<gene>
    <name evidence="9" type="primary">crcB2</name>
    <name evidence="8" type="synonym">crcB</name>
    <name evidence="8" type="synonym">fluC</name>
    <name evidence="9" type="ordered locus">Hqrw_3571</name>
</gene>
<keyword evidence="2 8" id="KW-1003">Cell membrane</keyword>
<keyword evidence="3 8" id="KW-0812">Transmembrane</keyword>
<dbReference type="HAMAP" id="MF_00454">
    <property type="entry name" value="FluC"/>
    <property type="match status" value="1"/>
</dbReference>
<dbReference type="InterPro" id="IPR003691">
    <property type="entry name" value="FluC"/>
</dbReference>
<evidence type="ECO:0000313" key="9">
    <source>
        <dbReference type="EMBL" id="CCC41323.1"/>
    </source>
</evidence>
<evidence type="ECO:0000256" key="6">
    <source>
        <dbReference type="ARBA" id="ARBA00035120"/>
    </source>
</evidence>
<comment type="caution">
    <text evidence="8">Lacks conserved residue(s) required for the propagation of feature annotation.</text>
</comment>
<dbReference type="EMBL" id="FR746099">
    <property type="protein sequence ID" value="CCC41323.1"/>
    <property type="molecule type" value="Genomic_DNA"/>
</dbReference>
<feature type="transmembrane region" description="Helical" evidence="8">
    <location>
        <begin position="30"/>
        <end position="52"/>
    </location>
</feature>
<feature type="transmembrane region" description="Helical" evidence="8">
    <location>
        <begin position="59"/>
        <end position="80"/>
    </location>
</feature>
<accession>G0LMK3</accession>
<dbReference type="GO" id="GO:0062054">
    <property type="term" value="F:fluoride channel activity"/>
    <property type="evidence" value="ECO:0007669"/>
    <property type="project" value="UniProtKB-UniRule"/>
</dbReference>
<dbReference type="GO" id="GO:0140114">
    <property type="term" value="P:cellular detoxification of fluoride"/>
    <property type="evidence" value="ECO:0007669"/>
    <property type="project" value="UniProtKB-UniRule"/>
</dbReference>
<protein>
    <recommendedName>
        <fullName evidence="8">Fluoride-specific ion channel FluC</fullName>
    </recommendedName>
</protein>
<keyword evidence="8" id="KW-0406">Ion transport</keyword>
<dbReference type="RefSeq" id="WP_014556724.1">
    <property type="nucleotide sequence ID" value="NC_017459.1"/>
</dbReference>
<evidence type="ECO:0000256" key="4">
    <source>
        <dbReference type="ARBA" id="ARBA00022989"/>
    </source>
</evidence>
<feature type="transmembrane region" description="Helical" evidence="8">
    <location>
        <begin position="7"/>
        <end position="24"/>
    </location>
</feature>
<organism evidence="9 10">
    <name type="scientific">Haloquadratum walsbyi (strain DSM 16854 / JCM 12705 / C23)</name>
    <dbReference type="NCBI Taxonomy" id="768065"/>
    <lineage>
        <taxon>Archaea</taxon>
        <taxon>Methanobacteriati</taxon>
        <taxon>Methanobacteriota</taxon>
        <taxon>Stenosarchaea group</taxon>
        <taxon>Halobacteria</taxon>
        <taxon>Halobacteriales</taxon>
        <taxon>Haloferacaceae</taxon>
        <taxon>Haloquadratum</taxon>
    </lineage>
</organism>
<proteinExistence type="inferred from homology"/>
<evidence type="ECO:0000256" key="7">
    <source>
        <dbReference type="ARBA" id="ARBA00035585"/>
    </source>
</evidence>
<comment type="subcellular location">
    <subcellularLocation>
        <location evidence="1 8">Cell membrane</location>
        <topology evidence="1 8">Multi-pass membrane protein</topology>
    </subcellularLocation>
</comment>